<keyword evidence="1" id="KW-1133">Transmembrane helix</keyword>
<name>A0ABS7J333_9SPHN</name>
<evidence type="ECO:0008006" key="4">
    <source>
        <dbReference type="Google" id="ProtNLM"/>
    </source>
</evidence>
<dbReference type="EMBL" id="JAIGNK010000003">
    <property type="protein sequence ID" value="MBX7458921.1"/>
    <property type="molecule type" value="Genomic_DNA"/>
</dbReference>
<reference evidence="2 3" key="1">
    <citation type="submission" date="2021-08" db="EMBL/GenBank/DDBJ databases">
        <title>Comparative Genomics Analysis of the Genus Qipengyuania Reveals Extensive Genetic Diversity and Metabolic Versatility, Including the Description of Fifteen Novel Species.</title>
        <authorList>
            <person name="Liu Y."/>
        </authorList>
    </citation>
    <scope>NUCLEOTIDE SEQUENCE [LARGE SCALE GENOMIC DNA]</scope>
    <source>
        <strain evidence="2 3">1NDH17</strain>
    </source>
</reference>
<sequence length="540" mass="59933">MKAVFGWLGRTGLLYLVLCLAFAFYILAWPQIKAEFGDGSLREDAMSVEQVRTALAADTAETRELLRKRTSAFEDESRANLEQRLEEVRSKSASIEARLNEDGGWFDSVRPSRILETKRLELRKAALDAEAGVLTEAIDLAEAREIRARYPQMPTEASIVAATRTCRLWTNRLRDFEAQNPVIREVDAYLRGERERLEAGKTRECGKQQRWTTQRKTALAATKALADAREQFTAAQDKVLDDLPDPAQGIADNTLRDVLVSAAWALLGILLLPYFVRTLLYYVVAPFAARRRSIRIKVPGANRVAVEPPAEQSRASFPVTLGEGEELLVRQGFLQSSPDGASLRTRAMLDWTSPLTSLASGMTFLTRVRGASTTTVISADEDPFAEVTAVDLPQGAAMVLQPRALAAVVQPQDQPLRIESQWRLFNLNAWLTQQLRFLVFHGPARLILKGGRGVRVERVDEGRRFGQDQLAGFSADLAYSVARNETFLPYLFGREPLLRDKVEGGSGILVIEEAPYAGRRKGLRGGLEGAFDAVLKAFGI</sequence>
<feature type="transmembrane region" description="Helical" evidence="1">
    <location>
        <begin position="262"/>
        <end position="285"/>
    </location>
</feature>
<proteinExistence type="predicted"/>
<comment type="caution">
    <text evidence="2">The sequence shown here is derived from an EMBL/GenBank/DDBJ whole genome shotgun (WGS) entry which is preliminary data.</text>
</comment>
<keyword evidence="1" id="KW-0472">Membrane</keyword>
<protein>
    <recommendedName>
        <fullName evidence="4">DUF4349 domain-containing protein</fullName>
    </recommendedName>
</protein>
<feature type="transmembrane region" description="Helical" evidence="1">
    <location>
        <begin position="12"/>
        <end position="32"/>
    </location>
</feature>
<keyword evidence="3" id="KW-1185">Reference proteome</keyword>
<gene>
    <name evidence="2" type="ORF">K3152_11745</name>
</gene>
<evidence type="ECO:0000256" key="1">
    <source>
        <dbReference type="SAM" id="Phobius"/>
    </source>
</evidence>
<organism evidence="2 3">
    <name type="scientific">Qipengyuania polymorpha</name>
    <dbReference type="NCBI Taxonomy" id="2867234"/>
    <lineage>
        <taxon>Bacteria</taxon>
        <taxon>Pseudomonadati</taxon>
        <taxon>Pseudomonadota</taxon>
        <taxon>Alphaproteobacteria</taxon>
        <taxon>Sphingomonadales</taxon>
        <taxon>Erythrobacteraceae</taxon>
        <taxon>Qipengyuania</taxon>
    </lineage>
</organism>
<dbReference type="RefSeq" id="WP_221574277.1">
    <property type="nucleotide sequence ID" value="NZ_JAIGNK010000003.1"/>
</dbReference>
<evidence type="ECO:0000313" key="2">
    <source>
        <dbReference type="EMBL" id="MBX7458921.1"/>
    </source>
</evidence>
<dbReference type="Proteomes" id="UP000783253">
    <property type="component" value="Unassembled WGS sequence"/>
</dbReference>
<keyword evidence="1" id="KW-0812">Transmembrane</keyword>
<accession>A0ABS7J333</accession>
<evidence type="ECO:0000313" key="3">
    <source>
        <dbReference type="Proteomes" id="UP000783253"/>
    </source>
</evidence>